<evidence type="ECO:0000313" key="8">
    <source>
        <dbReference type="EMBL" id="ODQ76517.1"/>
    </source>
</evidence>
<evidence type="ECO:0000256" key="6">
    <source>
        <dbReference type="SAM" id="Phobius"/>
    </source>
</evidence>
<dbReference type="AlphaFoldDB" id="A0A1E3QHP3"/>
<evidence type="ECO:0000256" key="4">
    <source>
        <dbReference type="ARBA" id="ARBA00022989"/>
    </source>
</evidence>
<dbReference type="GO" id="GO:0008324">
    <property type="term" value="F:monoatomic cation transmembrane transporter activity"/>
    <property type="evidence" value="ECO:0007669"/>
    <property type="project" value="InterPro"/>
</dbReference>
<accession>A0A1E3QHP3</accession>
<keyword evidence="2" id="KW-0813">Transport</keyword>
<dbReference type="Gene3D" id="3.30.70.1350">
    <property type="entry name" value="Cation efflux protein, cytoplasmic domain"/>
    <property type="match status" value="1"/>
</dbReference>
<dbReference type="InterPro" id="IPR027469">
    <property type="entry name" value="Cation_efflux_TMD_sf"/>
</dbReference>
<gene>
    <name evidence="8" type="ORF">LIPSTDRAFT_441</name>
</gene>
<dbReference type="EMBL" id="KV454289">
    <property type="protein sequence ID" value="ODQ76517.1"/>
    <property type="molecule type" value="Genomic_DNA"/>
</dbReference>
<dbReference type="OrthoDB" id="78296at2759"/>
<dbReference type="InterPro" id="IPR036837">
    <property type="entry name" value="Cation_efflux_CTD_sf"/>
</dbReference>
<protein>
    <recommendedName>
        <fullName evidence="7">Cation efflux protein transmembrane domain-containing protein</fullName>
    </recommendedName>
</protein>
<dbReference type="NCBIfam" id="TIGR01297">
    <property type="entry name" value="CDF"/>
    <property type="match status" value="1"/>
</dbReference>
<evidence type="ECO:0000256" key="5">
    <source>
        <dbReference type="ARBA" id="ARBA00023136"/>
    </source>
</evidence>
<evidence type="ECO:0000256" key="3">
    <source>
        <dbReference type="ARBA" id="ARBA00022692"/>
    </source>
</evidence>
<dbReference type="PANTHER" id="PTHR43840:SF4">
    <property type="entry name" value="CDF DIVALENT METAL CATION TRANSPORTER (EUROFUNG)"/>
    <property type="match status" value="1"/>
</dbReference>
<keyword evidence="5 6" id="KW-0472">Membrane</keyword>
<dbReference type="InterPro" id="IPR050291">
    <property type="entry name" value="CDF_Transporter"/>
</dbReference>
<dbReference type="STRING" id="675824.A0A1E3QHP3"/>
<dbReference type="GO" id="GO:0098771">
    <property type="term" value="P:inorganic ion homeostasis"/>
    <property type="evidence" value="ECO:0007669"/>
    <property type="project" value="UniProtKB-ARBA"/>
</dbReference>
<evidence type="ECO:0000313" key="9">
    <source>
        <dbReference type="Proteomes" id="UP000094385"/>
    </source>
</evidence>
<feature type="transmembrane region" description="Helical" evidence="6">
    <location>
        <begin position="340"/>
        <end position="360"/>
    </location>
</feature>
<evidence type="ECO:0000259" key="7">
    <source>
        <dbReference type="Pfam" id="PF01545"/>
    </source>
</evidence>
<dbReference type="PANTHER" id="PTHR43840">
    <property type="entry name" value="MITOCHONDRIAL METAL TRANSPORTER 1-RELATED"/>
    <property type="match status" value="1"/>
</dbReference>
<dbReference type="InterPro" id="IPR002524">
    <property type="entry name" value="Cation_efflux"/>
</dbReference>
<feature type="transmembrane region" description="Helical" evidence="6">
    <location>
        <begin position="247"/>
        <end position="269"/>
    </location>
</feature>
<feature type="transmembrane region" description="Helical" evidence="6">
    <location>
        <begin position="281"/>
        <end position="302"/>
    </location>
</feature>
<proteinExistence type="predicted"/>
<keyword evidence="3 6" id="KW-0812">Transmembrane</keyword>
<feature type="domain" description="Cation efflux protein transmembrane" evidence="7">
    <location>
        <begin position="176"/>
        <end position="370"/>
    </location>
</feature>
<dbReference type="Proteomes" id="UP000094385">
    <property type="component" value="Unassembled WGS sequence"/>
</dbReference>
<keyword evidence="4 6" id="KW-1133">Transmembrane helix</keyword>
<feature type="transmembrane region" description="Helical" evidence="6">
    <location>
        <begin position="314"/>
        <end position="334"/>
    </location>
</feature>
<dbReference type="Pfam" id="PF01545">
    <property type="entry name" value="Cation_efflux"/>
    <property type="match status" value="1"/>
</dbReference>
<comment type="subcellular location">
    <subcellularLocation>
        <location evidence="1">Membrane</location>
        <topology evidence="1">Multi-pass membrane protein</topology>
    </subcellularLocation>
</comment>
<dbReference type="InterPro" id="IPR058533">
    <property type="entry name" value="Cation_efflux_TM"/>
</dbReference>
<evidence type="ECO:0000256" key="1">
    <source>
        <dbReference type="ARBA" id="ARBA00004141"/>
    </source>
</evidence>
<dbReference type="GO" id="GO:0016020">
    <property type="term" value="C:membrane"/>
    <property type="evidence" value="ECO:0007669"/>
    <property type="project" value="UniProtKB-SubCell"/>
</dbReference>
<dbReference type="GO" id="GO:0030003">
    <property type="term" value="P:intracellular monoatomic cation homeostasis"/>
    <property type="evidence" value="ECO:0007669"/>
    <property type="project" value="UniProtKB-ARBA"/>
</dbReference>
<reference evidence="8 9" key="1">
    <citation type="journal article" date="2016" name="Proc. Natl. Acad. Sci. U.S.A.">
        <title>Comparative genomics of biotechnologically important yeasts.</title>
        <authorList>
            <person name="Riley R."/>
            <person name="Haridas S."/>
            <person name="Wolfe K.H."/>
            <person name="Lopes M.R."/>
            <person name="Hittinger C.T."/>
            <person name="Goeker M."/>
            <person name="Salamov A.A."/>
            <person name="Wisecaver J.H."/>
            <person name="Long T.M."/>
            <person name="Calvey C.H."/>
            <person name="Aerts A.L."/>
            <person name="Barry K.W."/>
            <person name="Choi C."/>
            <person name="Clum A."/>
            <person name="Coughlan A.Y."/>
            <person name="Deshpande S."/>
            <person name="Douglass A.P."/>
            <person name="Hanson S.J."/>
            <person name="Klenk H.-P."/>
            <person name="LaButti K.M."/>
            <person name="Lapidus A."/>
            <person name="Lindquist E.A."/>
            <person name="Lipzen A.M."/>
            <person name="Meier-Kolthoff J.P."/>
            <person name="Ohm R.A."/>
            <person name="Otillar R.P."/>
            <person name="Pangilinan J.L."/>
            <person name="Peng Y."/>
            <person name="Rokas A."/>
            <person name="Rosa C.A."/>
            <person name="Scheuner C."/>
            <person name="Sibirny A.A."/>
            <person name="Slot J.C."/>
            <person name="Stielow J.B."/>
            <person name="Sun H."/>
            <person name="Kurtzman C.P."/>
            <person name="Blackwell M."/>
            <person name="Grigoriev I.V."/>
            <person name="Jeffries T.W."/>
        </authorList>
    </citation>
    <scope>NUCLEOTIDE SEQUENCE [LARGE SCALE GENOMIC DNA]</scope>
    <source>
        <strain evidence="8 9">NRRL Y-11557</strain>
    </source>
</reference>
<evidence type="ECO:0000256" key="2">
    <source>
        <dbReference type="ARBA" id="ARBA00022448"/>
    </source>
</evidence>
<feature type="transmembrane region" description="Helical" evidence="6">
    <location>
        <begin position="174"/>
        <end position="196"/>
    </location>
</feature>
<dbReference type="SUPFAM" id="SSF160240">
    <property type="entry name" value="Cation efflux protein cytoplasmic domain-like"/>
    <property type="match status" value="1"/>
</dbReference>
<dbReference type="FunFam" id="1.20.1510.10:FF:000005">
    <property type="entry name" value="Putative Cation diffusion facilitator 1"/>
    <property type="match status" value="1"/>
</dbReference>
<dbReference type="Gene3D" id="1.20.1510.10">
    <property type="entry name" value="Cation efflux protein transmembrane domain"/>
    <property type="match status" value="1"/>
</dbReference>
<organism evidence="8 9">
    <name type="scientific">Lipomyces starkeyi NRRL Y-11557</name>
    <dbReference type="NCBI Taxonomy" id="675824"/>
    <lineage>
        <taxon>Eukaryota</taxon>
        <taxon>Fungi</taxon>
        <taxon>Dikarya</taxon>
        <taxon>Ascomycota</taxon>
        <taxon>Saccharomycotina</taxon>
        <taxon>Lipomycetes</taxon>
        <taxon>Lipomycetales</taxon>
        <taxon>Lipomycetaceae</taxon>
        <taxon>Lipomyces</taxon>
    </lineage>
</organism>
<keyword evidence="9" id="KW-1185">Reference proteome</keyword>
<sequence length="463" mass="51830">MASPKGRSISEPEPGYISLASSPAMRRPAMFDFIVEGGGATQISPDLISFAMAAPSKLQKIDSISRLTNLLELRSHTLIGNSQALVDWKQYRVDEEKLKQMNRKLRSFYEKQNELIDRYIEIDRLLDSKIPQNVLQVYGDDNSQRRRLDVPAHIDEESMPLLGYDPDQDSGVRFAIIINFALNVLLLAGKAAVAILSHSLSLVASLVDSALDFLSTAIIWTTATFIQSQNWRLQYAFPVGRSRLEPIGVLVFSIIMIVSFIQVAIEAIRRLYQGAGTTVDLGLSTIIIMILTILSKLAAWLWCRSVNSSSVRALAQDALTDVIFNTFSIIFPLLAHFGHLWWFDPVGAIILSLYVIVSWADTSLEHIQHLTGASADPIDRQVILYLCMRFAGCIYQVSALNAYYVGDRVNVEVDVLVSEKMTLRDSHDVGEALQYALETLPIVERAFVHLDYRKDNFAGHLPR</sequence>
<name>A0A1E3QHP3_LIPST</name>
<dbReference type="SUPFAM" id="SSF161111">
    <property type="entry name" value="Cation efflux protein transmembrane domain-like"/>
    <property type="match status" value="1"/>
</dbReference>